<comment type="cofactor">
    <cofactor evidence="1 9">
        <name>pyridoxal 5'-phosphate</name>
        <dbReference type="ChEBI" id="CHEBI:597326"/>
    </cofactor>
</comment>
<dbReference type="UniPathway" id="UPA00031">
    <property type="reaction ID" value="UER00012"/>
</dbReference>
<keyword evidence="6 9" id="KW-0808">Transferase</keyword>
<evidence type="ECO:0000256" key="3">
    <source>
        <dbReference type="ARBA" id="ARBA00007970"/>
    </source>
</evidence>
<comment type="caution">
    <text evidence="11">The sequence shown here is derived from an EMBL/GenBank/DDBJ whole genome shotgun (WGS) entry which is preliminary data.</text>
</comment>
<proteinExistence type="inferred from homology"/>
<dbReference type="STRING" id="1895771.BGO89_10950"/>
<keyword evidence="9" id="KW-0028">Amino-acid biosynthesis</keyword>
<evidence type="ECO:0000256" key="5">
    <source>
        <dbReference type="ARBA" id="ARBA00022576"/>
    </source>
</evidence>
<comment type="catalytic activity">
    <reaction evidence="8 9">
        <text>L-histidinol phosphate + 2-oxoglutarate = 3-(imidazol-4-yl)-2-oxopropyl phosphate + L-glutamate</text>
        <dbReference type="Rhea" id="RHEA:23744"/>
        <dbReference type="ChEBI" id="CHEBI:16810"/>
        <dbReference type="ChEBI" id="CHEBI:29985"/>
        <dbReference type="ChEBI" id="CHEBI:57766"/>
        <dbReference type="ChEBI" id="CHEBI:57980"/>
        <dbReference type="EC" id="2.6.1.9"/>
    </reaction>
</comment>
<evidence type="ECO:0000313" key="12">
    <source>
        <dbReference type="Proteomes" id="UP000184233"/>
    </source>
</evidence>
<dbReference type="Gene3D" id="3.90.1150.10">
    <property type="entry name" value="Aspartate Aminotransferase, domain 1"/>
    <property type="match status" value="1"/>
</dbReference>
<dbReference type="Proteomes" id="UP000184233">
    <property type="component" value="Unassembled WGS sequence"/>
</dbReference>
<keyword evidence="5 9" id="KW-0032">Aminotransferase</keyword>
<evidence type="ECO:0000256" key="4">
    <source>
        <dbReference type="ARBA" id="ARBA00011738"/>
    </source>
</evidence>
<evidence type="ECO:0000256" key="1">
    <source>
        <dbReference type="ARBA" id="ARBA00001933"/>
    </source>
</evidence>
<evidence type="ECO:0000259" key="10">
    <source>
        <dbReference type="Pfam" id="PF00155"/>
    </source>
</evidence>
<dbReference type="InterPro" id="IPR050106">
    <property type="entry name" value="HistidinolP_aminotransfase"/>
</dbReference>
<evidence type="ECO:0000256" key="7">
    <source>
        <dbReference type="ARBA" id="ARBA00022898"/>
    </source>
</evidence>
<evidence type="ECO:0000256" key="9">
    <source>
        <dbReference type="HAMAP-Rule" id="MF_01023"/>
    </source>
</evidence>
<name>A0A1M3KYA4_9BACT</name>
<dbReference type="GO" id="GO:0030170">
    <property type="term" value="F:pyridoxal phosphate binding"/>
    <property type="evidence" value="ECO:0007669"/>
    <property type="project" value="InterPro"/>
</dbReference>
<evidence type="ECO:0000256" key="8">
    <source>
        <dbReference type="ARBA" id="ARBA00047481"/>
    </source>
</evidence>
<dbReference type="PANTHER" id="PTHR43643:SF3">
    <property type="entry name" value="HISTIDINOL-PHOSPHATE AMINOTRANSFERASE"/>
    <property type="match status" value="1"/>
</dbReference>
<feature type="modified residue" description="N6-(pyridoxal phosphate)lysine" evidence="9">
    <location>
        <position position="224"/>
    </location>
</feature>
<dbReference type="HAMAP" id="MF_01023">
    <property type="entry name" value="HisC_aminotrans_2"/>
    <property type="match status" value="1"/>
</dbReference>
<dbReference type="CDD" id="cd00609">
    <property type="entry name" value="AAT_like"/>
    <property type="match status" value="1"/>
</dbReference>
<organism evidence="11 12">
    <name type="scientific">Candidatus Kapaibacterium thiocyanatum</name>
    <dbReference type="NCBI Taxonomy" id="1895771"/>
    <lineage>
        <taxon>Bacteria</taxon>
        <taxon>Pseudomonadati</taxon>
        <taxon>Candidatus Kapaibacteriota</taxon>
        <taxon>Candidatus Kapaibacteriia</taxon>
        <taxon>Candidatus Kapaibacteriales</taxon>
        <taxon>Candidatus Kapaibacteriaceae</taxon>
        <taxon>Candidatus Kapaibacterium</taxon>
    </lineage>
</organism>
<keyword evidence="9" id="KW-0368">Histidine biosynthesis</keyword>
<feature type="domain" description="Aminotransferase class I/classII large" evidence="10">
    <location>
        <begin position="31"/>
        <end position="358"/>
    </location>
</feature>
<accession>A0A1M3KYA4</accession>
<evidence type="ECO:0000256" key="2">
    <source>
        <dbReference type="ARBA" id="ARBA00005011"/>
    </source>
</evidence>
<sequence>MISTPSHLHHLAVYTPGASPEEIRRQYGLSNVEKLASNENPSGSSPLAIAAAQQALASASIYPDGGQRLRARLADVHGVTPAHISVNNGSDPIIHQIMHTFLLPGETALSCRGGFVSFGIAVRSTGTEPQFVPLTDDYRFDVHALAAAIMPQTKVIYIPNPNNPTGTHITRDELTWFLDQVPNDRLVILDEAYCEYASHLAPDTYPDASTMGRDNVIVLRTFSKAYGLAALRVGYAVGHPDVIQWLLRTKLPFDPNGPACAAAVAALDDKDFVRKTVELNAEGLALLHETLRTNGYRTSNSIANFVMVDCGSPDHATTFHRTLLERGFISRPLAGFGLPHCVRISTGTNDQNRRLAAVLRELAGAFVTI</sequence>
<dbReference type="NCBIfam" id="TIGR01141">
    <property type="entry name" value="hisC"/>
    <property type="match status" value="1"/>
</dbReference>
<comment type="subunit">
    <text evidence="4 9">Homodimer.</text>
</comment>
<dbReference type="Gene3D" id="3.40.640.10">
    <property type="entry name" value="Type I PLP-dependent aspartate aminotransferase-like (Major domain)"/>
    <property type="match status" value="1"/>
</dbReference>
<reference evidence="11 12" key="1">
    <citation type="submission" date="2016-09" db="EMBL/GenBank/DDBJ databases">
        <title>Genome-resolved meta-omics ties microbial dynamics to process performance in biotechnology for thiocyanate degradation.</title>
        <authorList>
            <person name="Kantor R.S."/>
            <person name="Huddy R.J."/>
            <person name="Iyer R."/>
            <person name="Thomas B.C."/>
            <person name="Brown C.T."/>
            <person name="Anantharaman K."/>
            <person name="Tringe S."/>
            <person name="Hettich R.L."/>
            <person name="Harrison S.T."/>
            <person name="Banfield J.F."/>
        </authorList>
    </citation>
    <scope>NUCLEOTIDE SEQUENCE [LARGE SCALE GENOMIC DNA]</scope>
    <source>
        <strain evidence="11">59-99</strain>
    </source>
</reference>
<dbReference type="InterPro" id="IPR015424">
    <property type="entry name" value="PyrdxlP-dep_Trfase"/>
</dbReference>
<keyword evidence="7 9" id="KW-0663">Pyridoxal phosphate</keyword>
<comment type="similarity">
    <text evidence="3 9">Belongs to the class-II pyridoxal-phosphate-dependent aminotransferase family. Histidinol-phosphate aminotransferase subfamily.</text>
</comment>
<dbReference type="Pfam" id="PF00155">
    <property type="entry name" value="Aminotran_1_2"/>
    <property type="match status" value="1"/>
</dbReference>
<evidence type="ECO:0000256" key="6">
    <source>
        <dbReference type="ARBA" id="ARBA00022679"/>
    </source>
</evidence>
<dbReference type="InterPro" id="IPR005861">
    <property type="entry name" value="HisP_aminotrans"/>
</dbReference>
<dbReference type="InterPro" id="IPR015422">
    <property type="entry name" value="PyrdxlP-dep_Trfase_small"/>
</dbReference>
<dbReference type="GO" id="GO:0004400">
    <property type="term" value="F:histidinol-phosphate transaminase activity"/>
    <property type="evidence" value="ECO:0007669"/>
    <property type="project" value="UniProtKB-UniRule"/>
</dbReference>
<protein>
    <recommendedName>
        <fullName evidence="9">Histidinol-phosphate aminotransferase</fullName>
        <ecNumber evidence="9">2.6.1.9</ecNumber>
    </recommendedName>
    <alternativeName>
        <fullName evidence="9">Imidazole acetol-phosphate transaminase</fullName>
    </alternativeName>
</protein>
<dbReference type="InterPro" id="IPR015421">
    <property type="entry name" value="PyrdxlP-dep_Trfase_major"/>
</dbReference>
<gene>
    <name evidence="9" type="primary">hisC</name>
    <name evidence="11" type="ORF">BGO89_10950</name>
</gene>
<dbReference type="InterPro" id="IPR004839">
    <property type="entry name" value="Aminotransferase_I/II_large"/>
</dbReference>
<dbReference type="PANTHER" id="PTHR43643">
    <property type="entry name" value="HISTIDINOL-PHOSPHATE AMINOTRANSFERASE 2"/>
    <property type="match status" value="1"/>
</dbReference>
<dbReference type="EMBL" id="MKVH01000024">
    <property type="protein sequence ID" value="OJX57365.1"/>
    <property type="molecule type" value="Genomic_DNA"/>
</dbReference>
<dbReference type="SUPFAM" id="SSF53383">
    <property type="entry name" value="PLP-dependent transferases"/>
    <property type="match status" value="1"/>
</dbReference>
<dbReference type="InterPro" id="IPR001917">
    <property type="entry name" value="Aminotrans_II_pyridoxalP_BS"/>
</dbReference>
<dbReference type="PROSITE" id="PS00599">
    <property type="entry name" value="AA_TRANSFER_CLASS_2"/>
    <property type="match status" value="1"/>
</dbReference>
<evidence type="ECO:0000313" key="11">
    <source>
        <dbReference type="EMBL" id="OJX57365.1"/>
    </source>
</evidence>
<comment type="pathway">
    <text evidence="2 9">Amino-acid biosynthesis; L-histidine biosynthesis; L-histidine from 5-phospho-alpha-D-ribose 1-diphosphate: step 7/9.</text>
</comment>
<dbReference type="GO" id="GO:0000105">
    <property type="term" value="P:L-histidine biosynthetic process"/>
    <property type="evidence" value="ECO:0007669"/>
    <property type="project" value="UniProtKB-UniRule"/>
</dbReference>
<dbReference type="EC" id="2.6.1.9" evidence="9"/>
<dbReference type="AlphaFoldDB" id="A0A1M3KYA4"/>